<gene>
    <name evidence="2" type="ORF">KL86SPO_31648</name>
</gene>
<keyword evidence="1" id="KW-0812">Transmembrane</keyword>
<reference evidence="2" key="1">
    <citation type="submission" date="2016-08" db="EMBL/GenBank/DDBJ databases">
        <authorList>
            <person name="Seilhamer J.J."/>
        </authorList>
    </citation>
    <scope>NUCLEOTIDE SEQUENCE</scope>
    <source>
        <strain evidence="2">86</strain>
    </source>
</reference>
<feature type="transmembrane region" description="Helical" evidence="1">
    <location>
        <begin position="51"/>
        <end position="68"/>
    </location>
</feature>
<organism evidence="2">
    <name type="scientific">uncultured Sporomusa sp</name>
    <dbReference type="NCBI Taxonomy" id="307249"/>
    <lineage>
        <taxon>Bacteria</taxon>
        <taxon>Bacillati</taxon>
        <taxon>Bacillota</taxon>
        <taxon>Negativicutes</taxon>
        <taxon>Selenomonadales</taxon>
        <taxon>Sporomusaceae</taxon>
        <taxon>Sporomusa</taxon>
        <taxon>environmental samples</taxon>
    </lineage>
</organism>
<dbReference type="AlphaFoldDB" id="A0A212LVN4"/>
<dbReference type="EMBL" id="FMJE01000003">
    <property type="protein sequence ID" value="SCM81469.1"/>
    <property type="molecule type" value="Genomic_DNA"/>
</dbReference>
<evidence type="ECO:0000313" key="2">
    <source>
        <dbReference type="EMBL" id="SCM81469.1"/>
    </source>
</evidence>
<name>A0A212LVN4_9FIRM</name>
<keyword evidence="1" id="KW-0472">Membrane</keyword>
<proteinExistence type="predicted"/>
<evidence type="ECO:0000256" key="1">
    <source>
        <dbReference type="SAM" id="Phobius"/>
    </source>
</evidence>
<accession>A0A212LVN4</accession>
<keyword evidence="1" id="KW-1133">Transmembrane helix</keyword>
<sequence>MDKSAQAQGMMHSLCLILFTINVILFVLANIMQISYTQLQMSMTISINYEMQLYLEVTLCVVLSRYVLMPKNIEKRHIWQSF</sequence>
<protein>
    <submittedName>
        <fullName evidence="2">Uncharacterized protein</fullName>
    </submittedName>
</protein>
<feature type="transmembrane region" description="Helical" evidence="1">
    <location>
        <begin position="12"/>
        <end position="31"/>
    </location>
</feature>